<dbReference type="GO" id="GO:0005524">
    <property type="term" value="F:ATP binding"/>
    <property type="evidence" value="ECO:0007669"/>
    <property type="project" value="UniProtKB-KW"/>
</dbReference>
<dbReference type="InterPro" id="IPR033731">
    <property type="entry name" value="GlyRS-like_core"/>
</dbReference>
<evidence type="ECO:0000259" key="7">
    <source>
        <dbReference type="PROSITE" id="PS50862"/>
    </source>
</evidence>
<sequence length="457" mass="53006">MENLLDKITSLAKRRGFIFQSSEIYGGFGSCYDFGPLGVEMKNNIKKAWWDEMTKNHENIVGLDAAILMSPRVWEASGHLTAGFADELAECKFCHKRFKADEVKTRKCPDCGGELTQPRKFNLMMKTFVGPVEDEASVTYLRAETCQGIYMNYENVLNSMRLKIPFGIAQIGKAFRNEITPKDFIYRTREFEQMEMQWFCRPKEAKKFFDFWGKERLNWYLNLGIKKENLRIRDHKKEELPHYAKAGADIEYHFPFGWKEIEGIHNRGDWDLSNHGKASGKDLSYVDELHSSSPSLHSFFNEETKERYIPHIVETSAGADRSFLVFLIDAYQEIKGGRTKTTKAAKEVEILLKLDKKIIPIKVAVLPLVRNKPELVKKAKEVYQLLKPHFTCQYDELGSIGRRYRRQDEIGTILALTIDFESLKQEDLTVRDRDTMEQERVKIKDLPTHITKLMCGV</sequence>
<evidence type="ECO:0000256" key="4">
    <source>
        <dbReference type="ARBA" id="ARBA00022840"/>
    </source>
</evidence>
<gene>
    <name evidence="8" type="ORF">COX34_01695</name>
</gene>
<dbReference type="PROSITE" id="PS50862">
    <property type="entry name" value="AA_TRNA_LIGASE_II"/>
    <property type="match status" value="1"/>
</dbReference>
<dbReference type="Pfam" id="PF03129">
    <property type="entry name" value="HGTP_anticodon"/>
    <property type="match status" value="1"/>
</dbReference>
<comment type="caution">
    <text evidence="8">The sequence shown here is derived from an EMBL/GenBank/DDBJ whole genome shotgun (WGS) entry which is preliminary data.</text>
</comment>
<dbReference type="Gene3D" id="3.30.930.10">
    <property type="entry name" value="Bira Bifunctional Protein, Domain 2"/>
    <property type="match status" value="1"/>
</dbReference>
<keyword evidence="6" id="KW-0030">Aminoacyl-tRNA synthetase</keyword>
<dbReference type="SUPFAM" id="SSF55681">
    <property type="entry name" value="Class II aaRS and biotin synthetases"/>
    <property type="match status" value="1"/>
</dbReference>
<evidence type="ECO:0000313" key="8">
    <source>
        <dbReference type="EMBL" id="PIP24899.1"/>
    </source>
</evidence>
<dbReference type="PANTHER" id="PTHR10745">
    <property type="entry name" value="GLYCYL-TRNA SYNTHETASE/DNA POLYMERASE SUBUNIT GAMMA-2"/>
    <property type="match status" value="1"/>
</dbReference>
<keyword evidence="5" id="KW-0648">Protein biosynthesis</keyword>
<dbReference type="NCBIfam" id="NF003211">
    <property type="entry name" value="PRK04173.1"/>
    <property type="match status" value="1"/>
</dbReference>
<dbReference type="InterPro" id="IPR045864">
    <property type="entry name" value="aa-tRNA-synth_II/BPL/LPL"/>
</dbReference>
<dbReference type="GO" id="GO:0070062">
    <property type="term" value="C:extracellular exosome"/>
    <property type="evidence" value="ECO:0007669"/>
    <property type="project" value="UniProtKB-ARBA"/>
</dbReference>
<evidence type="ECO:0000256" key="3">
    <source>
        <dbReference type="ARBA" id="ARBA00022741"/>
    </source>
</evidence>
<keyword evidence="2 8" id="KW-0436">Ligase</keyword>
<evidence type="ECO:0000256" key="2">
    <source>
        <dbReference type="ARBA" id="ARBA00022598"/>
    </source>
</evidence>
<feature type="domain" description="Aminoacyl-transfer RNA synthetases class-II family profile" evidence="7">
    <location>
        <begin position="6"/>
        <end position="360"/>
    </location>
</feature>
<evidence type="ECO:0000256" key="5">
    <source>
        <dbReference type="ARBA" id="ARBA00022917"/>
    </source>
</evidence>
<dbReference type="GO" id="GO:0004820">
    <property type="term" value="F:glycine-tRNA ligase activity"/>
    <property type="evidence" value="ECO:0007669"/>
    <property type="project" value="UniProtKB-ARBA"/>
</dbReference>
<dbReference type="GO" id="GO:0006426">
    <property type="term" value="P:glycyl-tRNA aminoacylation"/>
    <property type="evidence" value="ECO:0007669"/>
    <property type="project" value="TreeGrafter"/>
</dbReference>
<dbReference type="Gene3D" id="3.40.50.800">
    <property type="entry name" value="Anticodon-binding domain"/>
    <property type="match status" value="1"/>
</dbReference>
<organism evidence="8 9">
    <name type="scientific">Candidatus Nealsonbacteria bacterium CG23_combo_of_CG06-09_8_20_14_all_36_12</name>
    <dbReference type="NCBI Taxonomy" id="1974718"/>
    <lineage>
        <taxon>Bacteria</taxon>
        <taxon>Candidatus Nealsoniibacteriota</taxon>
    </lineage>
</organism>
<keyword evidence="1" id="KW-0963">Cytoplasm</keyword>
<dbReference type="GO" id="GO:0004081">
    <property type="term" value="F:bis(5'-nucleosyl)-tetraphosphatase (asymmetrical) activity"/>
    <property type="evidence" value="ECO:0007669"/>
    <property type="project" value="UniProtKB-ARBA"/>
</dbReference>
<dbReference type="InterPro" id="IPR004154">
    <property type="entry name" value="Anticodon-bd"/>
</dbReference>
<keyword evidence="4" id="KW-0067">ATP-binding</keyword>
<name>A0A2G9Z0B3_9BACT</name>
<dbReference type="PRINTS" id="PR01043">
    <property type="entry name" value="TRNASYNTHGLY"/>
</dbReference>
<dbReference type="Pfam" id="PF00587">
    <property type="entry name" value="tRNA-synt_2b"/>
    <property type="match status" value="1"/>
</dbReference>
<evidence type="ECO:0000313" key="9">
    <source>
        <dbReference type="Proteomes" id="UP000228681"/>
    </source>
</evidence>
<dbReference type="GO" id="GO:1990742">
    <property type="term" value="C:microvesicle"/>
    <property type="evidence" value="ECO:0007669"/>
    <property type="project" value="UniProtKB-ARBA"/>
</dbReference>
<dbReference type="FunFam" id="3.40.50.800:FF:000002">
    <property type="entry name" value="Glycine--tRNA ligase"/>
    <property type="match status" value="1"/>
</dbReference>
<dbReference type="Proteomes" id="UP000228681">
    <property type="component" value="Unassembled WGS sequence"/>
</dbReference>
<dbReference type="CDD" id="cd00774">
    <property type="entry name" value="GlyRS-like_core"/>
    <property type="match status" value="1"/>
</dbReference>
<dbReference type="EMBL" id="PCRS01000028">
    <property type="protein sequence ID" value="PIP24899.1"/>
    <property type="molecule type" value="Genomic_DNA"/>
</dbReference>
<dbReference type="GO" id="GO:0005737">
    <property type="term" value="C:cytoplasm"/>
    <property type="evidence" value="ECO:0007669"/>
    <property type="project" value="TreeGrafter"/>
</dbReference>
<dbReference type="PANTHER" id="PTHR10745:SF8">
    <property type="entry name" value="DNA POLYMERASE SUBUNIT GAMMA-2, MITOCHONDRIAL"/>
    <property type="match status" value="1"/>
</dbReference>
<dbReference type="GO" id="GO:0015966">
    <property type="term" value="P:diadenosine tetraphosphate biosynthetic process"/>
    <property type="evidence" value="ECO:0007669"/>
    <property type="project" value="UniProtKB-ARBA"/>
</dbReference>
<dbReference type="InterPro" id="IPR006195">
    <property type="entry name" value="aa-tRNA-synth_II"/>
</dbReference>
<reference evidence="8 9" key="1">
    <citation type="submission" date="2017-09" db="EMBL/GenBank/DDBJ databases">
        <title>Depth-based differentiation of microbial function through sediment-hosted aquifers and enrichment of novel symbionts in the deep terrestrial subsurface.</title>
        <authorList>
            <person name="Probst A.J."/>
            <person name="Ladd B."/>
            <person name="Jarett J.K."/>
            <person name="Geller-Mcgrath D.E."/>
            <person name="Sieber C.M."/>
            <person name="Emerson J.B."/>
            <person name="Anantharaman K."/>
            <person name="Thomas B.C."/>
            <person name="Malmstrom R."/>
            <person name="Stieglmeier M."/>
            <person name="Klingl A."/>
            <person name="Woyke T."/>
            <person name="Ryan C.M."/>
            <person name="Banfield J.F."/>
        </authorList>
    </citation>
    <scope>NUCLEOTIDE SEQUENCE [LARGE SCALE GENOMIC DNA]</scope>
    <source>
        <strain evidence="8">CG23_combo_of_CG06-09_8_20_14_all_36_12</strain>
    </source>
</reference>
<dbReference type="InterPro" id="IPR036621">
    <property type="entry name" value="Anticodon-bd_dom_sf"/>
</dbReference>
<protein>
    <submittedName>
        <fullName evidence="8">Glycine--tRNA ligase</fullName>
    </submittedName>
</protein>
<keyword evidence="3" id="KW-0547">Nucleotide-binding</keyword>
<dbReference type="AlphaFoldDB" id="A0A2G9Z0B3"/>
<evidence type="ECO:0000256" key="6">
    <source>
        <dbReference type="ARBA" id="ARBA00023146"/>
    </source>
</evidence>
<evidence type="ECO:0000256" key="1">
    <source>
        <dbReference type="ARBA" id="ARBA00022490"/>
    </source>
</evidence>
<dbReference type="SUPFAM" id="SSF52954">
    <property type="entry name" value="Class II aaRS ABD-related"/>
    <property type="match status" value="1"/>
</dbReference>
<dbReference type="InterPro" id="IPR002314">
    <property type="entry name" value="aa-tRNA-synt_IIb"/>
</dbReference>
<accession>A0A2G9Z0B3</accession>
<dbReference type="InterPro" id="IPR027031">
    <property type="entry name" value="Gly-tRNA_synthase/POLG2"/>
</dbReference>
<proteinExistence type="predicted"/>